<dbReference type="PROSITE" id="PS51846">
    <property type="entry name" value="CNNM"/>
    <property type="match status" value="1"/>
</dbReference>
<dbReference type="InterPro" id="IPR044751">
    <property type="entry name" value="Ion_transp-like_CBS"/>
</dbReference>
<evidence type="ECO:0000256" key="1">
    <source>
        <dbReference type="ARBA" id="ARBA00004141"/>
    </source>
</evidence>
<protein>
    <recommendedName>
        <fullName evidence="10">CNNM transmembrane domain-containing protein</fullName>
    </recommendedName>
</protein>
<dbReference type="Proteomes" id="UP001291623">
    <property type="component" value="Unassembled WGS sequence"/>
</dbReference>
<dbReference type="AlphaFoldDB" id="A0AAE1SZB7"/>
<evidence type="ECO:0000256" key="8">
    <source>
        <dbReference type="PROSITE-ProRule" id="PRU01193"/>
    </source>
</evidence>
<evidence type="ECO:0000313" key="12">
    <source>
        <dbReference type="Proteomes" id="UP001291623"/>
    </source>
</evidence>
<dbReference type="GO" id="GO:0005737">
    <property type="term" value="C:cytoplasm"/>
    <property type="evidence" value="ECO:0007669"/>
    <property type="project" value="TreeGrafter"/>
</dbReference>
<keyword evidence="5" id="KW-0129">CBS domain</keyword>
<dbReference type="FunFam" id="3.10.580.10:FF:000015">
    <property type="entry name" value="DUF21 domain-containing protein"/>
    <property type="match status" value="1"/>
</dbReference>
<evidence type="ECO:0000259" key="10">
    <source>
        <dbReference type="PROSITE" id="PS51846"/>
    </source>
</evidence>
<evidence type="ECO:0000256" key="3">
    <source>
        <dbReference type="ARBA" id="ARBA00022737"/>
    </source>
</evidence>
<dbReference type="PANTHER" id="PTHR12064">
    <property type="entry name" value="METAL TRANSPORTER CNNM"/>
    <property type="match status" value="1"/>
</dbReference>
<accession>A0AAE1SZB7</accession>
<dbReference type="GO" id="GO:0030026">
    <property type="term" value="P:intracellular manganese ion homeostasis"/>
    <property type="evidence" value="ECO:0007669"/>
    <property type="project" value="TreeGrafter"/>
</dbReference>
<feature type="transmembrane region" description="Helical" evidence="9">
    <location>
        <begin position="12"/>
        <end position="39"/>
    </location>
</feature>
<keyword evidence="7" id="KW-0325">Glycoprotein</keyword>
<dbReference type="GO" id="GO:0010960">
    <property type="term" value="P:magnesium ion homeostasis"/>
    <property type="evidence" value="ECO:0007669"/>
    <property type="project" value="InterPro"/>
</dbReference>
<feature type="transmembrane region" description="Helical" evidence="9">
    <location>
        <begin position="123"/>
        <end position="147"/>
    </location>
</feature>
<organism evidence="11 12">
    <name type="scientific">Anisodus tanguticus</name>
    <dbReference type="NCBI Taxonomy" id="243964"/>
    <lineage>
        <taxon>Eukaryota</taxon>
        <taxon>Viridiplantae</taxon>
        <taxon>Streptophyta</taxon>
        <taxon>Embryophyta</taxon>
        <taxon>Tracheophyta</taxon>
        <taxon>Spermatophyta</taxon>
        <taxon>Magnoliopsida</taxon>
        <taxon>eudicotyledons</taxon>
        <taxon>Gunneridae</taxon>
        <taxon>Pentapetalae</taxon>
        <taxon>asterids</taxon>
        <taxon>lamiids</taxon>
        <taxon>Solanales</taxon>
        <taxon>Solanaceae</taxon>
        <taxon>Solanoideae</taxon>
        <taxon>Hyoscyameae</taxon>
        <taxon>Anisodus</taxon>
    </lineage>
</organism>
<dbReference type="CDD" id="cd04590">
    <property type="entry name" value="CBS_pair_CorC_HlyC_assoc"/>
    <property type="match status" value="1"/>
</dbReference>
<gene>
    <name evidence="11" type="ORF">RND71_000388</name>
</gene>
<dbReference type="Pfam" id="PF01595">
    <property type="entry name" value="CNNM"/>
    <property type="match status" value="1"/>
</dbReference>
<evidence type="ECO:0000256" key="4">
    <source>
        <dbReference type="ARBA" id="ARBA00022989"/>
    </source>
</evidence>
<dbReference type="InterPro" id="IPR045095">
    <property type="entry name" value="ACDP"/>
</dbReference>
<evidence type="ECO:0000256" key="6">
    <source>
        <dbReference type="ARBA" id="ARBA00023136"/>
    </source>
</evidence>
<evidence type="ECO:0000256" key="9">
    <source>
        <dbReference type="SAM" id="Phobius"/>
    </source>
</evidence>
<proteinExistence type="predicted"/>
<dbReference type="Gene3D" id="3.10.580.10">
    <property type="entry name" value="CBS-domain"/>
    <property type="match status" value="2"/>
</dbReference>
<dbReference type="PANTHER" id="PTHR12064:SF59">
    <property type="entry name" value="CNNM TRANSMEMBRANE DOMAIN-CONTAINING PROTEIN"/>
    <property type="match status" value="1"/>
</dbReference>
<dbReference type="InterPro" id="IPR046342">
    <property type="entry name" value="CBS_dom_sf"/>
</dbReference>
<dbReference type="GO" id="GO:0016020">
    <property type="term" value="C:membrane"/>
    <property type="evidence" value="ECO:0007669"/>
    <property type="project" value="UniProtKB-SubCell"/>
</dbReference>
<dbReference type="SUPFAM" id="SSF54631">
    <property type="entry name" value="CBS-domain pair"/>
    <property type="match status" value="1"/>
</dbReference>
<name>A0AAE1SZB7_9SOLA</name>
<evidence type="ECO:0000256" key="5">
    <source>
        <dbReference type="ARBA" id="ARBA00023122"/>
    </source>
</evidence>
<keyword evidence="4 8" id="KW-1133">Transmembrane helix</keyword>
<evidence type="ECO:0000313" key="11">
    <source>
        <dbReference type="EMBL" id="KAK4378526.1"/>
    </source>
</evidence>
<evidence type="ECO:0000256" key="2">
    <source>
        <dbReference type="ARBA" id="ARBA00022692"/>
    </source>
</evidence>
<keyword evidence="6 8" id="KW-0472">Membrane</keyword>
<comment type="caution">
    <text evidence="11">The sequence shown here is derived from an EMBL/GenBank/DDBJ whole genome shotgun (WGS) entry which is preliminary data.</text>
</comment>
<dbReference type="InterPro" id="IPR002550">
    <property type="entry name" value="CNNM"/>
</dbReference>
<comment type="subcellular location">
    <subcellularLocation>
        <location evidence="1">Membrane</location>
        <topology evidence="1">Multi-pass membrane protein</topology>
    </subcellularLocation>
</comment>
<keyword evidence="12" id="KW-1185">Reference proteome</keyword>
<sequence length="419" mass="46517">MAVEYRCCETGFFIHIVIIVFLVAFAGLMSGLTLGLMSLSLVDLEVLAKSGTPSDRKNAEKILPVVKNQHLLLCTLLICNAASMEALPIFLDGLVTAWGAILISVTLILLFGEIIPQSLCSRYGLAIGAATAPIVRVLVWICFPIAYPISKLLDFLLGHGNKALFRRAELKILAGKGGELTHDETTIIAGALELHDKTASDAMTPISEIFAIDINAKLDRNLMNLIMEKGHSRIPVYYDQPTNIIGLILVKNLFTVHPEDEAPVKNVTIRRIPRVPDSMHLDDILNEFQKGHSHMAVVVRQCNNDMDQPANKSPAENPVKDVRVDIDGENPPLEKSLKTKRSLQKWKSFPNGGNASFKSTRSKKWTKNMYSDILRIDGNPLPKLPEEEEVVGIITMEDVIEELLQEEIFDETDHHEEDS</sequence>
<dbReference type="EMBL" id="JAVYJV010000001">
    <property type="protein sequence ID" value="KAK4378526.1"/>
    <property type="molecule type" value="Genomic_DNA"/>
</dbReference>
<keyword evidence="3" id="KW-0677">Repeat</keyword>
<feature type="transmembrane region" description="Helical" evidence="9">
    <location>
        <begin position="97"/>
        <end position="116"/>
    </location>
</feature>
<evidence type="ECO:0000256" key="7">
    <source>
        <dbReference type="ARBA" id="ARBA00023180"/>
    </source>
</evidence>
<keyword evidence="2 8" id="KW-0812">Transmembrane</keyword>
<feature type="domain" description="CNNM transmembrane" evidence="10">
    <location>
        <begin position="8"/>
        <end position="184"/>
    </location>
</feature>
<reference evidence="11" key="1">
    <citation type="submission" date="2023-12" db="EMBL/GenBank/DDBJ databases">
        <title>Genome assembly of Anisodus tanguticus.</title>
        <authorList>
            <person name="Wang Y.-J."/>
        </authorList>
    </citation>
    <scope>NUCLEOTIDE SEQUENCE</scope>
    <source>
        <strain evidence="11">KB-2021</strain>
        <tissue evidence="11">Leaf</tissue>
    </source>
</reference>